<dbReference type="OrthoDB" id="2498029at2759"/>
<dbReference type="PANTHER" id="PTHR43798:SF31">
    <property type="entry name" value="AB HYDROLASE SUPERFAMILY PROTEIN YCLE"/>
    <property type="match status" value="1"/>
</dbReference>
<dbReference type="Pfam" id="PF12146">
    <property type="entry name" value="Hydrolase_4"/>
    <property type="match status" value="1"/>
</dbReference>
<dbReference type="InterPro" id="IPR050266">
    <property type="entry name" value="AB_hydrolase_sf"/>
</dbReference>
<keyword evidence="1 3" id="KW-0378">Hydrolase</keyword>
<dbReference type="PANTHER" id="PTHR43798">
    <property type="entry name" value="MONOACYLGLYCEROL LIPASE"/>
    <property type="match status" value="1"/>
</dbReference>
<name>A0A6A6HH56_VIRVR</name>
<dbReference type="Gene3D" id="3.40.50.1820">
    <property type="entry name" value="alpha/beta hydrolase"/>
    <property type="match status" value="1"/>
</dbReference>
<sequence>MIKSRDTITTGDGSILHYEIHGTPSASHPSLVFLHYYGGSPTTFAPLLSQLHLQSFHKVLYHARGWSPSTGPADPTAYGISTMSADLSTILSHTGVADHSAGFILIGHSMGAKVAQHYAATAASPALRGLLLVAPAPLHGLSLPPEAKAQQRAAYQSAEGVRFVLDNVLTAGPGTLGKDVVEQCVRDSMRGNEVATAAWPEYAAGEEYAELQEGVRVPVVVLRGDKDFEREVVGELGVEQGWVNRTVEDCGHLIPLEKPERLGKEVLDFVERIS</sequence>
<dbReference type="SUPFAM" id="SSF53474">
    <property type="entry name" value="alpha/beta-Hydrolases"/>
    <property type="match status" value="1"/>
</dbReference>
<dbReference type="InterPro" id="IPR029058">
    <property type="entry name" value="AB_hydrolase_fold"/>
</dbReference>
<keyword evidence="4" id="KW-1185">Reference proteome</keyword>
<gene>
    <name evidence="3" type="ORF">EV356DRAFT_496169</name>
</gene>
<organism evidence="3 4">
    <name type="scientific">Viridothelium virens</name>
    <name type="common">Speckled blister lichen</name>
    <name type="synonym">Trypethelium virens</name>
    <dbReference type="NCBI Taxonomy" id="1048519"/>
    <lineage>
        <taxon>Eukaryota</taxon>
        <taxon>Fungi</taxon>
        <taxon>Dikarya</taxon>
        <taxon>Ascomycota</taxon>
        <taxon>Pezizomycotina</taxon>
        <taxon>Dothideomycetes</taxon>
        <taxon>Dothideomycetes incertae sedis</taxon>
        <taxon>Trypetheliales</taxon>
        <taxon>Trypetheliaceae</taxon>
        <taxon>Viridothelium</taxon>
    </lineage>
</organism>
<proteinExistence type="predicted"/>
<dbReference type="Proteomes" id="UP000800092">
    <property type="component" value="Unassembled WGS sequence"/>
</dbReference>
<protein>
    <submittedName>
        <fullName evidence="3">Alpha/beta-hydrolase</fullName>
    </submittedName>
</protein>
<evidence type="ECO:0000313" key="4">
    <source>
        <dbReference type="Proteomes" id="UP000800092"/>
    </source>
</evidence>
<dbReference type="GO" id="GO:0016787">
    <property type="term" value="F:hydrolase activity"/>
    <property type="evidence" value="ECO:0007669"/>
    <property type="project" value="UniProtKB-KW"/>
</dbReference>
<evidence type="ECO:0000313" key="3">
    <source>
        <dbReference type="EMBL" id="KAF2237387.1"/>
    </source>
</evidence>
<dbReference type="AlphaFoldDB" id="A0A6A6HH56"/>
<accession>A0A6A6HH56</accession>
<evidence type="ECO:0000259" key="2">
    <source>
        <dbReference type="Pfam" id="PF12146"/>
    </source>
</evidence>
<feature type="domain" description="Serine aminopeptidase S33" evidence="2">
    <location>
        <begin position="30"/>
        <end position="227"/>
    </location>
</feature>
<dbReference type="InterPro" id="IPR022742">
    <property type="entry name" value="Hydrolase_4"/>
</dbReference>
<reference evidence="3" key="1">
    <citation type="journal article" date="2020" name="Stud. Mycol.">
        <title>101 Dothideomycetes genomes: a test case for predicting lifestyles and emergence of pathogens.</title>
        <authorList>
            <person name="Haridas S."/>
            <person name="Albert R."/>
            <person name="Binder M."/>
            <person name="Bloem J."/>
            <person name="Labutti K."/>
            <person name="Salamov A."/>
            <person name="Andreopoulos B."/>
            <person name="Baker S."/>
            <person name="Barry K."/>
            <person name="Bills G."/>
            <person name="Bluhm B."/>
            <person name="Cannon C."/>
            <person name="Castanera R."/>
            <person name="Culley D."/>
            <person name="Daum C."/>
            <person name="Ezra D."/>
            <person name="Gonzalez J."/>
            <person name="Henrissat B."/>
            <person name="Kuo A."/>
            <person name="Liang C."/>
            <person name="Lipzen A."/>
            <person name="Lutzoni F."/>
            <person name="Magnuson J."/>
            <person name="Mondo S."/>
            <person name="Nolan M."/>
            <person name="Ohm R."/>
            <person name="Pangilinan J."/>
            <person name="Park H.-J."/>
            <person name="Ramirez L."/>
            <person name="Alfaro M."/>
            <person name="Sun H."/>
            <person name="Tritt A."/>
            <person name="Yoshinaga Y."/>
            <person name="Zwiers L.-H."/>
            <person name="Turgeon B."/>
            <person name="Goodwin S."/>
            <person name="Spatafora J."/>
            <person name="Crous P."/>
            <person name="Grigoriev I."/>
        </authorList>
    </citation>
    <scope>NUCLEOTIDE SEQUENCE</scope>
    <source>
        <strain evidence="3">Tuck. ex Michener</strain>
    </source>
</reference>
<evidence type="ECO:0000256" key="1">
    <source>
        <dbReference type="ARBA" id="ARBA00022801"/>
    </source>
</evidence>
<dbReference type="EMBL" id="ML991780">
    <property type="protein sequence ID" value="KAF2237387.1"/>
    <property type="molecule type" value="Genomic_DNA"/>
</dbReference>
<dbReference type="GO" id="GO:0016020">
    <property type="term" value="C:membrane"/>
    <property type="evidence" value="ECO:0007669"/>
    <property type="project" value="TreeGrafter"/>
</dbReference>